<keyword evidence="9" id="KW-1185">Reference proteome</keyword>
<evidence type="ECO:0000256" key="5">
    <source>
        <dbReference type="ARBA" id="ARBA00022944"/>
    </source>
</evidence>
<dbReference type="InterPro" id="IPR043149">
    <property type="entry name" value="TagF_N"/>
</dbReference>
<dbReference type="Gene3D" id="3.40.50.11820">
    <property type="match status" value="1"/>
</dbReference>
<evidence type="ECO:0000256" key="3">
    <source>
        <dbReference type="ARBA" id="ARBA00022475"/>
    </source>
</evidence>
<dbReference type="Gene3D" id="3.40.50.12580">
    <property type="match status" value="1"/>
</dbReference>
<dbReference type="InterPro" id="IPR029044">
    <property type="entry name" value="Nucleotide-diphossugar_trans"/>
</dbReference>
<comment type="subcellular location">
    <subcellularLocation>
        <location evidence="1">Cell membrane</location>
        <topology evidence="1">Peripheral membrane protein</topology>
    </subcellularLocation>
</comment>
<dbReference type="Proteomes" id="UP001299068">
    <property type="component" value="Unassembled WGS sequence"/>
</dbReference>
<dbReference type="PANTHER" id="PTHR37316:SF2">
    <property type="entry name" value="TEICHOIC ACID RIBITOL-PHOSPHATE POLYMERASE TARK"/>
    <property type="match status" value="1"/>
</dbReference>
<evidence type="ECO:0000313" key="8">
    <source>
        <dbReference type="EMBL" id="MBY0755905.1"/>
    </source>
</evidence>
<dbReference type="RefSeq" id="WP_221861236.1">
    <property type="nucleotide sequence ID" value="NZ_JAIKTU010000008.1"/>
</dbReference>
<keyword evidence="5" id="KW-0777">Teichoic acid biosynthesis</keyword>
<feature type="domain" description="Glycosyltransferase 2-like" evidence="7">
    <location>
        <begin position="8"/>
        <end position="137"/>
    </location>
</feature>
<dbReference type="Pfam" id="PF04464">
    <property type="entry name" value="Glyphos_transf"/>
    <property type="match status" value="1"/>
</dbReference>
<dbReference type="CDD" id="cd00761">
    <property type="entry name" value="Glyco_tranf_GTA_type"/>
    <property type="match status" value="1"/>
</dbReference>
<evidence type="ECO:0000313" key="9">
    <source>
        <dbReference type="Proteomes" id="UP001299068"/>
    </source>
</evidence>
<dbReference type="InterPro" id="IPR043148">
    <property type="entry name" value="TagF_C"/>
</dbReference>
<gene>
    <name evidence="8" type="ORF">K5V21_10650</name>
</gene>
<name>A0ABS7KYK8_CLOSR</name>
<evidence type="ECO:0000256" key="1">
    <source>
        <dbReference type="ARBA" id="ARBA00004202"/>
    </source>
</evidence>
<keyword evidence="4" id="KW-0808">Transferase</keyword>
<sequence>MSNQCKVSVIVPVYNVEDYLRETLDSIVNQTLDDFEIILIDDGSSDNSPNIIKEYEEKYNNVISIFQNNSGPGQARNNGIQIARGKYIVFVDSDDVLPRDSLEVRYNIAEETESDIVVCATCMYDGEKMWPVKTHFFEEGAKDIKKNYELFWMMGPCNKIYATDLIRDIEFPKGINYGEDQVFVTKAYIRAKKIFSSQYISYYYRIRKEAGGSLTQQVFVNPHNVINDIKKSWILALEEINSYIDNEHIARELEKAYLIRLIDINIWPPFKKAIVSRDINVQIEAIKGMIEILDTIDPIIFNQLEKLRWILINGVIDKFLFLSSDAKKQYIELLVKAYKKLDDYNINQLRYNYKRMMKYVEKSVKHNSEKYIYFYLVRRNISRRITKFKNKVDRNSNKVMFYMCSLLPTKKSKVILASNKSDSLTGNLKSIYYELKERNISDVKLYLDSKRSKIETLKMYYDFATAKTILLDDYYRQLYGLKFKKNVEIIQVWHACGAFKKFGFSAIGKKDGNSAKFEERAHSHYTKVIASSKNIKEEYSEAFNIDKNNVLALGVPRTDNLLDNDYKEYITNKLLDENPMLENKKIITYAPTFRGGAKERQQFKLKLDPVRILRELGDEYVLVLKLHPSVKFGLNDILEIPNEFTDRILSLDSSIDINELLVITDIVITDYSSVVFEAALLDKKILFYAYDKQQYLGERDFYYDYDEFVPGPIAYSNTDIIEVIKDNKFDSKKVEVFRNKFFDSNDGKASKRLVDYITSTDK</sequence>
<keyword evidence="6" id="KW-0472">Membrane</keyword>
<evidence type="ECO:0000256" key="6">
    <source>
        <dbReference type="ARBA" id="ARBA00023136"/>
    </source>
</evidence>
<dbReference type="Gene3D" id="3.90.550.10">
    <property type="entry name" value="Spore Coat Polysaccharide Biosynthesis Protein SpsA, Chain A"/>
    <property type="match status" value="1"/>
</dbReference>
<evidence type="ECO:0000256" key="4">
    <source>
        <dbReference type="ARBA" id="ARBA00022679"/>
    </source>
</evidence>
<comment type="similarity">
    <text evidence="2">Belongs to the CDP-glycerol glycerophosphotransferase family.</text>
</comment>
<keyword evidence="3" id="KW-1003">Cell membrane</keyword>
<organism evidence="8 9">
    <name type="scientific">Clostridium sardiniense</name>
    <name type="common">Clostridium absonum</name>
    <dbReference type="NCBI Taxonomy" id="29369"/>
    <lineage>
        <taxon>Bacteria</taxon>
        <taxon>Bacillati</taxon>
        <taxon>Bacillota</taxon>
        <taxon>Clostridia</taxon>
        <taxon>Eubacteriales</taxon>
        <taxon>Clostridiaceae</taxon>
        <taxon>Clostridium</taxon>
    </lineage>
</organism>
<evidence type="ECO:0000256" key="2">
    <source>
        <dbReference type="ARBA" id="ARBA00010488"/>
    </source>
</evidence>
<dbReference type="SUPFAM" id="SSF53448">
    <property type="entry name" value="Nucleotide-diphospho-sugar transferases"/>
    <property type="match status" value="1"/>
</dbReference>
<comment type="caution">
    <text evidence="8">The sequence shown here is derived from an EMBL/GenBank/DDBJ whole genome shotgun (WGS) entry which is preliminary data.</text>
</comment>
<dbReference type="InterPro" id="IPR007554">
    <property type="entry name" value="Glycerophosphate_synth"/>
</dbReference>
<protein>
    <submittedName>
        <fullName evidence="8">CDP-glycerol:glycerophosphate glycerophosphotransferase</fullName>
    </submittedName>
</protein>
<dbReference type="PANTHER" id="PTHR37316">
    <property type="entry name" value="TEICHOIC ACID GLYCEROL-PHOSPHATE PRIMASE"/>
    <property type="match status" value="1"/>
</dbReference>
<dbReference type="InterPro" id="IPR051612">
    <property type="entry name" value="Teichoic_Acid_Biosynth"/>
</dbReference>
<dbReference type="SUPFAM" id="SSF53756">
    <property type="entry name" value="UDP-Glycosyltransferase/glycogen phosphorylase"/>
    <property type="match status" value="1"/>
</dbReference>
<evidence type="ECO:0000259" key="7">
    <source>
        <dbReference type="Pfam" id="PF00535"/>
    </source>
</evidence>
<reference evidence="8 9" key="1">
    <citation type="journal article" date="2021" name="Cell Host Microbe">
        <title>in vivo commensal control of Clostridioides difficile virulence.</title>
        <authorList>
            <person name="Girinathan B.P."/>
            <person name="Dibenedetto N."/>
            <person name="Worley J.N."/>
            <person name="Peltier J."/>
            <person name="Arrieta-Ortiz M.L."/>
            <person name="Rupa Christinal Immanuel S."/>
            <person name="Lavin R."/>
            <person name="Delaney M.L."/>
            <person name="Cummins C."/>
            <person name="Hoffmann M."/>
            <person name="Luo Y."/>
            <person name="Gonzalez-Escalona N."/>
            <person name="Allard M."/>
            <person name="Onderdonk A.B."/>
            <person name="Gerber G.K."/>
            <person name="Sonenshein A.L."/>
            <person name="Baliga N."/>
            <person name="Dupuy B."/>
            <person name="Bry L."/>
        </authorList>
    </citation>
    <scope>NUCLEOTIDE SEQUENCE [LARGE SCALE GENOMIC DNA]</scope>
    <source>
        <strain evidence="8 9">DSM 599</strain>
    </source>
</reference>
<dbReference type="EMBL" id="JAIKTU010000008">
    <property type="protein sequence ID" value="MBY0755905.1"/>
    <property type="molecule type" value="Genomic_DNA"/>
</dbReference>
<dbReference type="InterPro" id="IPR001173">
    <property type="entry name" value="Glyco_trans_2-like"/>
</dbReference>
<accession>A0ABS7KYK8</accession>
<dbReference type="Pfam" id="PF00535">
    <property type="entry name" value="Glycos_transf_2"/>
    <property type="match status" value="1"/>
</dbReference>
<proteinExistence type="inferred from homology"/>